<dbReference type="InterPro" id="IPR015946">
    <property type="entry name" value="KH_dom-like_a/b"/>
</dbReference>
<dbReference type="PROSITE" id="PS50126">
    <property type="entry name" value="S1"/>
    <property type="match status" value="1"/>
</dbReference>
<dbReference type="SUPFAM" id="SSF54814">
    <property type="entry name" value="Prokaryotic type KH domain (KH-domain type II)"/>
    <property type="match status" value="1"/>
</dbReference>
<dbReference type="HAMAP" id="MF_00945_B">
    <property type="entry name" value="NusA_B"/>
    <property type="match status" value="1"/>
</dbReference>
<evidence type="ECO:0000256" key="3">
    <source>
        <dbReference type="ARBA" id="ARBA00022814"/>
    </source>
</evidence>
<dbReference type="PANTHER" id="PTHR22648:SF0">
    <property type="entry name" value="TRANSCRIPTION TERMINATION_ANTITERMINATION PROTEIN NUSA"/>
    <property type="match status" value="1"/>
</dbReference>
<dbReference type="InterPro" id="IPR010213">
    <property type="entry name" value="TF_NusA"/>
</dbReference>
<dbReference type="SUPFAM" id="SSF69705">
    <property type="entry name" value="Transcription factor NusA, N-terminal domain"/>
    <property type="match status" value="1"/>
</dbReference>
<dbReference type="InterPro" id="IPR012340">
    <property type="entry name" value="NA-bd_OB-fold"/>
</dbReference>
<comment type="subunit">
    <text evidence="7">Monomer. Binds directly to the core enzyme of the DNA-dependent RNA polymerase and to nascent RNA.</text>
</comment>
<dbReference type="Proteomes" id="UP000823613">
    <property type="component" value="Unassembled WGS sequence"/>
</dbReference>
<dbReference type="EMBL" id="JADIMY010000077">
    <property type="protein sequence ID" value="MBO8427623.1"/>
    <property type="molecule type" value="Genomic_DNA"/>
</dbReference>
<protein>
    <recommendedName>
        <fullName evidence="7">Transcription termination/antitermination protein NusA</fullName>
    </recommendedName>
</protein>
<sequence>MAKRTKEYDAKAFLKAFEELGSKNGVSREVILDALKEAFKIAVTKKLEDEDRIFIRPTDKVVKKVETKLNDALVRCDIDLEKGTIGIYRQFKVVNDDDIEDDFIEIGLTEAKEKDPNLKIGDYYEEPFDLKTFTQYDVSRFKTAFTQKLSQAEKAALLEIYKSKVHELVTGTVEKADQHGVIVNLGRTSATLYKEDLIGNETFKPGDSIKVYIQDISDSTKSKSDSLIRISRSCPGFLEKLFENEVHEIYDGTVKIEKIARKAGVRSKVCVSSKAENIDPSGACIGQNGNRIQAIVSQLGNARDSKEKIDVITYHDNLGLFLSECLKPGVMLGANIDYENKSAVCITQDGTSGLAIGSKKINLFLTKQLTGLVNLEIKDESEVPDLEYTTVEEFAIQAREEEKRKFREESLKLHNKDNSIKKTVTEETNFTDKDEYEEDYDQLPVEDVVTEKENVETTNEVNEPETKVEETEKVEEPEVKVDPAPKKVVEPIEKAEVRTTTTLESLEKSLEEEKQKEKSKEASKSKKKKDHKENKDAHEENEPKKEVKKMAIYTDEELADFDDELDEEDSAEDEEDYSEYDSDSYYDN</sequence>
<dbReference type="SMART" id="SM00316">
    <property type="entry name" value="S1"/>
    <property type="match status" value="1"/>
</dbReference>
<evidence type="ECO:0000256" key="4">
    <source>
        <dbReference type="ARBA" id="ARBA00022884"/>
    </source>
</evidence>
<comment type="similarity">
    <text evidence="7">Belongs to the NusA family.</text>
</comment>
<dbReference type="InterPro" id="IPR013735">
    <property type="entry name" value="TF_NusA_N"/>
</dbReference>
<reference evidence="10" key="2">
    <citation type="journal article" date="2021" name="PeerJ">
        <title>Extensive microbial diversity within the chicken gut microbiome revealed by metagenomics and culture.</title>
        <authorList>
            <person name="Gilroy R."/>
            <person name="Ravi A."/>
            <person name="Getino M."/>
            <person name="Pursley I."/>
            <person name="Horton D.L."/>
            <person name="Alikhan N.F."/>
            <person name="Baker D."/>
            <person name="Gharbi K."/>
            <person name="Hall N."/>
            <person name="Watson M."/>
            <person name="Adriaenssens E.M."/>
            <person name="Foster-Nyarko E."/>
            <person name="Jarju S."/>
            <person name="Secka A."/>
            <person name="Antonio M."/>
            <person name="Oren A."/>
            <person name="Chaudhuri R.R."/>
            <person name="La Ragione R."/>
            <person name="Hildebrand F."/>
            <person name="Pallen M.J."/>
        </authorList>
    </citation>
    <scope>NUCLEOTIDE SEQUENCE</scope>
    <source>
        <strain evidence="10">11159</strain>
    </source>
</reference>
<dbReference type="InterPro" id="IPR036555">
    <property type="entry name" value="NusA_N_sf"/>
</dbReference>
<dbReference type="GO" id="GO:0006353">
    <property type="term" value="P:DNA-templated transcription termination"/>
    <property type="evidence" value="ECO:0007669"/>
    <property type="project" value="UniProtKB-UniRule"/>
</dbReference>
<feature type="domain" description="S1 motif" evidence="9">
    <location>
        <begin position="166"/>
        <end position="233"/>
    </location>
</feature>
<proteinExistence type="inferred from homology"/>
<dbReference type="PANTHER" id="PTHR22648">
    <property type="entry name" value="TRANSCRIPTION TERMINATION FACTOR NUSA"/>
    <property type="match status" value="1"/>
</dbReference>
<gene>
    <name evidence="7 10" type="primary">nusA</name>
    <name evidence="10" type="ORF">IAC58_03625</name>
</gene>
<keyword evidence="6 7" id="KW-0804">Transcription</keyword>
<evidence type="ECO:0000256" key="2">
    <source>
        <dbReference type="ARBA" id="ARBA00022490"/>
    </source>
</evidence>
<dbReference type="GO" id="GO:0031564">
    <property type="term" value="P:transcription antitermination"/>
    <property type="evidence" value="ECO:0007669"/>
    <property type="project" value="UniProtKB-UniRule"/>
</dbReference>
<dbReference type="Pfam" id="PF13184">
    <property type="entry name" value="KH_NusA_1st"/>
    <property type="match status" value="1"/>
</dbReference>
<comment type="subcellular location">
    <subcellularLocation>
        <location evidence="7">Cytoplasm</location>
    </subcellularLocation>
</comment>
<evidence type="ECO:0000256" key="7">
    <source>
        <dbReference type="HAMAP-Rule" id="MF_00945"/>
    </source>
</evidence>
<dbReference type="Gene3D" id="2.40.50.140">
    <property type="entry name" value="Nucleic acid-binding proteins"/>
    <property type="match status" value="1"/>
</dbReference>
<keyword evidence="2 7" id="KW-0963">Cytoplasm</keyword>
<feature type="compositionally biased region" description="Basic and acidic residues" evidence="8">
    <location>
        <begin position="531"/>
        <end position="549"/>
    </location>
</feature>
<evidence type="ECO:0000256" key="8">
    <source>
        <dbReference type="SAM" id="MobiDB-lite"/>
    </source>
</evidence>
<name>A0A9D9DHJ6_9BACL</name>
<dbReference type="Gene3D" id="3.30.300.20">
    <property type="match status" value="2"/>
</dbReference>
<dbReference type="CDD" id="cd04455">
    <property type="entry name" value="S1_NusA"/>
    <property type="match status" value="1"/>
</dbReference>
<dbReference type="InterPro" id="IPR009019">
    <property type="entry name" value="KH_sf_prok-type"/>
</dbReference>
<evidence type="ECO:0000313" key="11">
    <source>
        <dbReference type="Proteomes" id="UP000823613"/>
    </source>
</evidence>
<dbReference type="GO" id="GO:0005829">
    <property type="term" value="C:cytosol"/>
    <property type="evidence" value="ECO:0007669"/>
    <property type="project" value="TreeGrafter"/>
</dbReference>
<dbReference type="GO" id="GO:0003700">
    <property type="term" value="F:DNA-binding transcription factor activity"/>
    <property type="evidence" value="ECO:0007669"/>
    <property type="project" value="InterPro"/>
</dbReference>
<feature type="compositionally biased region" description="Acidic residues" evidence="8">
    <location>
        <begin position="554"/>
        <end position="588"/>
    </location>
</feature>
<evidence type="ECO:0000259" key="9">
    <source>
        <dbReference type="PROSITE" id="PS50126"/>
    </source>
</evidence>
<reference evidence="10" key="1">
    <citation type="submission" date="2020-10" db="EMBL/GenBank/DDBJ databases">
        <authorList>
            <person name="Gilroy R."/>
        </authorList>
    </citation>
    <scope>NUCLEOTIDE SEQUENCE</scope>
    <source>
        <strain evidence="10">11159</strain>
    </source>
</reference>
<evidence type="ECO:0000256" key="1">
    <source>
        <dbReference type="ARBA" id="ARBA00022472"/>
    </source>
</evidence>
<accession>A0A9D9DHJ6</accession>
<dbReference type="GO" id="GO:0003723">
    <property type="term" value="F:RNA binding"/>
    <property type="evidence" value="ECO:0007669"/>
    <property type="project" value="UniProtKB-UniRule"/>
</dbReference>
<dbReference type="Gene3D" id="3.30.1480.10">
    <property type="entry name" value="NusA, N-terminal domain"/>
    <property type="match status" value="1"/>
</dbReference>
<dbReference type="SUPFAM" id="SSF50249">
    <property type="entry name" value="Nucleic acid-binding proteins"/>
    <property type="match status" value="1"/>
</dbReference>
<feature type="compositionally biased region" description="Basic and acidic residues" evidence="8">
    <location>
        <begin position="464"/>
        <end position="497"/>
    </location>
</feature>
<evidence type="ECO:0000256" key="5">
    <source>
        <dbReference type="ARBA" id="ARBA00023015"/>
    </source>
</evidence>
<dbReference type="InterPro" id="IPR003029">
    <property type="entry name" value="S1_domain"/>
</dbReference>
<keyword evidence="3 7" id="KW-0889">Transcription antitermination</keyword>
<dbReference type="AlphaFoldDB" id="A0A9D9DHJ6"/>
<keyword evidence="5 7" id="KW-0805">Transcription regulation</keyword>
<organism evidence="10 11">
    <name type="scientific">Candidatus Onthovivens merdipullorum</name>
    <dbReference type="NCBI Taxonomy" id="2840889"/>
    <lineage>
        <taxon>Bacteria</taxon>
        <taxon>Bacillati</taxon>
        <taxon>Bacillota</taxon>
        <taxon>Bacilli</taxon>
        <taxon>Bacillales</taxon>
        <taxon>Candidatus Onthovivens</taxon>
    </lineage>
</organism>
<keyword evidence="1 7" id="KW-0806">Transcription termination</keyword>
<comment type="caution">
    <text evidence="10">The sequence shown here is derived from an EMBL/GenBank/DDBJ whole genome shotgun (WGS) entry which is preliminary data.</text>
</comment>
<evidence type="ECO:0000313" key="10">
    <source>
        <dbReference type="EMBL" id="MBO8427623.1"/>
    </source>
</evidence>
<comment type="function">
    <text evidence="7">Participates in both transcription termination and antitermination.</text>
</comment>
<evidence type="ECO:0000256" key="6">
    <source>
        <dbReference type="ARBA" id="ARBA00023163"/>
    </source>
</evidence>
<dbReference type="Pfam" id="PF08529">
    <property type="entry name" value="NusA_N"/>
    <property type="match status" value="1"/>
</dbReference>
<dbReference type="NCBIfam" id="TIGR01953">
    <property type="entry name" value="NusA"/>
    <property type="match status" value="1"/>
</dbReference>
<dbReference type="CDD" id="cd02134">
    <property type="entry name" value="KH-II_NusA_rpt1"/>
    <property type="match status" value="1"/>
</dbReference>
<keyword evidence="4 7" id="KW-0694">RNA-binding</keyword>
<dbReference type="InterPro" id="IPR030842">
    <property type="entry name" value="TF_NusA_bacterial"/>
</dbReference>
<feature type="region of interest" description="Disordered" evidence="8">
    <location>
        <begin position="446"/>
        <end position="588"/>
    </location>
</feature>
<dbReference type="InterPro" id="IPR025249">
    <property type="entry name" value="TF_NusA_KH_1st"/>
</dbReference>
<feature type="compositionally biased region" description="Basic and acidic residues" evidence="8">
    <location>
        <begin position="505"/>
        <end position="524"/>
    </location>
</feature>